<organism evidence="1 2">
    <name type="scientific">Lactiplantibacillus fabifermentans DSM 21115</name>
    <dbReference type="NCBI Taxonomy" id="1413187"/>
    <lineage>
        <taxon>Bacteria</taxon>
        <taxon>Bacillati</taxon>
        <taxon>Bacillota</taxon>
        <taxon>Bacilli</taxon>
        <taxon>Lactobacillales</taxon>
        <taxon>Lactobacillaceae</taxon>
        <taxon>Lactiplantibacillus</taxon>
    </lineage>
</organism>
<comment type="caution">
    <text evidence="1">The sequence shown here is derived from an EMBL/GenBank/DDBJ whole genome shotgun (WGS) entry which is preliminary data.</text>
</comment>
<evidence type="ECO:0000313" key="1">
    <source>
        <dbReference type="EMBL" id="KRO23720.1"/>
    </source>
</evidence>
<proteinExistence type="predicted"/>
<protein>
    <submittedName>
        <fullName evidence="1">Uncharacterized protein</fullName>
    </submittedName>
</protein>
<sequence>MEVALVQLFFCRNYTTDIFGYSFSKLVNIYSELNIFYDAKHKRYPTCISVALLLLKNI</sequence>
<evidence type="ECO:0000313" key="2">
    <source>
        <dbReference type="Proteomes" id="UP000050920"/>
    </source>
</evidence>
<gene>
    <name evidence="1" type="ORF">DY78_GL001757</name>
</gene>
<name>A0A0R2NCX9_9LACO</name>
<dbReference type="EMBL" id="AYGX02000166">
    <property type="protein sequence ID" value="KRO23720.1"/>
    <property type="molecule type" value="Genomic_DNA"/>
</dbReference>
<dbReference type="AlphaFoldDB" id="A0A0R2NCX9"/>
<reference evidence="1 2" key="1">
    <citation type="journal article" date="2015" name="Genome Announc.">
        <title>Expanding the biotechnology potential of lactobacilli through comparative genomics of 213 strains and associated genera.</title>
        <authorList>
            <person name="Sun Z."/>
            <person name="Harris H.M."/>
            <person name="McCann A."/>
            <person name="Guo C."/>
            <person name="Argimon S."/>
            <person name="Zhang W."/>
            <person name="Yang X."/>
            <person name="Jeffery I.B."/>
            <person name="Cooney J.C."/>
            <person name="Kagawa T.F."/>
            <person name="Liu W."/>
            <person name="Song Y."/>
            <person name="Salvetti E."/>
            <person name="Wrobel A."/>
            <person name="Rasinkangas P."/>
            <person name="Parkhill J."/>
            <person name="Rea M.C."/>
            <person name="O'Sullivan O."/>
            <person name="Ritari J."/>
            <person name="Douillard F.P."/>
            <person name="Paul Ross R."/>
            <person name="Yang R."/>
            <person name="Briner A.E."/>
            <person name="Felis G.E."/>
            <person name="de Vos W.M."/>
            <person name="Barrangou R."/>
            <person name="Klaenhammer T.R."/>
            <person name="Caufield P.W."/>
            <person name="Cui Y."/>
            <person name="Zhang H."/>
            <person name="O'Toole P.W."/>
        </authorList>
    </citation>
    <scope>NUCLEOTIDE SEQUENCE [LARGE SCALE GENOMIC DNA]</scope>
    <source>
        <strain evidence="1 2">DSM 21115</strain>
    </source>
</reference>
<accession>A0A0R2NCX9</accession>
<keyword evidence="2" id="KW-1185">Reference proteome</keyword>
<dbReference type="Proteomes" id="UP000050920">
    <property type="component" value="Unassembled WGS sequence"/>
</dbReference>